<protein>
    <submittedName>
        <fullName evidence="2">Uncharacterized protein</fullName>
    </submittedName>
</protein>
<keyword evidence="1" id="KW-1133">Transmembrane helix</keyword>
<evidence type="ECO:0000256" key="1">
    <source>
        <dbReference type="SAM" id="Phobius"/>
    </source>
</evidence>
<gene>
    <name evidence="2" type="ORF">J2853_002431</name>
</gene>
<dbReference type="EMBL" id="JAUSQU010000001">
    <property type="protein sequence ID" value="MDP9843220.1"/>
    <property type="molecule type" value="Genomic_DNA"/>
</dbReference>
<accession>A0ABT9Q901</accession>
<keyword evidence="3" id="KW-1185">Reference proteome</keyword>
<keyword evidence="1" id="KW-0812">Transmembrane</keyword>
<name>A0ABT9Q901_9ACTN</name>
<dbReference type="Proteomes" id="UP001225356">
    <property type="component" value="Unassembled WGS sequence"/>
</dbReference>
<keyword evidence="1" id="KW-0472">Membrane</keyword>
<dbReference type="RefSeq" id="WP_307557272.1">
    <property type="nucleotide sequence ID" value="NZ_JAUSQU010000001.1"/>
</dbReference>
<feature type="transmembrane region" description="Helical" evidence="1">
    <location>
        <begin position="128"/>
        <end position="146"/>
    </location>
</feature>
<evidence type="ECO:0000313" key="2">
    <source>
        <dbReference type="EMBL" id="MDP9843220.1"/>
    </source>
</evidence>
<reference evidence="2 3" key="1">
    <citation type="submission" date="2023-07" db="EMBL/GenBank/DDBJ databases">
        <title>Sequencing the genomes of 1000 actinobacteria strains.</title>
        <authorList>
            <person name="Klenk H.-P."/>
        </authorList>
    </citation>
    <scope>NUCLEOTIDE SEQUENCE [LARGE SCALE GENOMIC DNA]</scope>
    <source>
        <strain evidence="2 3">DSM 46740</strain>
    </source>
</reference>
<comment type="caution">
    <text evidence="2">The sequence shown here is derived from an EMBL/GenBank/DDBJ whole genome shotgun (WGS) entry which is preliminary data.</text>
</comment>
<sequence length="147" mass="15773">MYELSLPDDDEQPDNVVVAKFGGPEPVPAAPDDPDEDDAPAGWLVVVAKAEVLPRLEKLVDDVVVGDGVFGQRPASIATLARQYFIDPPPFVRESIALRIFYGLYGVPVVVANVTAQTLLLIIRYPSLLAATVVIAGVVYLVSFILA</sequence>
<evidence type="ECO:0000313" key="3">
    <source>
        <dbReference type="Proteomes" id="UP001225356"/>
    </source>
</evidence>
<feature type="transmembrane region" description="Helical" evidence="1">
    <location>
        <begin position="100"/>
        <end position="122"/>
    </location>
</feature>
<proteinExistence type="predicted"/>
<organism evidence="2 3">
    <name type="scientific">Streptosporangium lutulentum</name>
    <dbReference type="NCBI Taxonomy" id="1461250"/>
    <lineage>
        <taxon>Bacteria</taxon>
        <taxon>Bacillati</taxon>
        <taxon>Actinomycetota</taxon>
        <taxon>Actinomycetes</taxon>
        <taxon>Streptosporangiales</taxon>
        <taxon>Streptosporangiaceae</taxon>
        <taxon>Streptosporangium</taxon>
    </lineage>
</organism>